<proteinExistence type="predicted"/>
<dbReference type="Proteomes" id="UP001151760">
    <property type="component" value="Unassembled WGS sequence"/>
</dbReference>
<keyword evidence="4" id="KW-1185">Reference proteome</keyword>
<protein>
    <recommendedName>
        <fullName evidence="2">Retroviral polymerase SH3-like domain-containing protein</fullName>
    </recommendedName>
</protein>
<accession>A0ABQ5E306</accession>
<gene>
    <name evidence="3" type="ORF">Tco_0952209</name>
</gene>
<feature type="compositionally biased region" description="Basic and acidic residues" evidence="1">
    <location>
        <begin position="1113"/>
        <end position="1123"/>
    </location>
</feature>
<dbReference type="InterPro" id="IPR057670">
    <property type="entry name" value="SH3_retrovirus"/>
</dbReference>
<organism evidence="3 4">
    <name type="scientific">Tanacetum coccineum</name>
    <dbReference type="NCBI Taxonomy" id="301880"/>
    <lineage>
        <taxon>Eukaryota</taxon>
        <taxon>Viridiplantae</taxon>
        <taxon>Streptophyta</taxon>
        <taxon>Embryophyta</taxon>
        <taxon>Tracheophyta</taxon>
        <taxon>Spermatophyta</taxon>
        <taxon>Magnoliopsida</taxon>
        <taxon>eudicotyledons</taxon>
        <taxon>Gunneridae</taxon>
        <taxon>Pentapetalae</taxon>
        <taxon>asterids</taxon>
        <taxon>campanulids</taxon>
        <taxon>Asterales</taxon>
        <taxon>Asteraceae</taxon>
        <taxon>Asteroideae</taxon>
        <taxon>Anthemideae</taxon>
        <taxon>Anthemidinae</taxon>
        <taxon>Tanacetum</taxon>
    </lineage>
</organism>
<name>A0ABQ5E306_9ASTR</name>
<feature type="region of interest" description="Disordered" evidence="1">
    <location>
        <begin position="1"/>
        <end position="31"/>
    </location>
</feature>
<evidence type="ECO:0000259" key="2">
    <source>
        <dbReference type="Pfam" id="PF25597"/>
    </source>
</evidence>
<evidence type="ECO:0000313" key="4">
    <source>
        <dbReference type="Proteomes" id="UP001151760"/>
    </source>
</evidence>
<feature type="compositionally biased region" description="Low complexity" evidence="1">
    <location>
        <begin position="13"/>
        <end position="31"/>
    </location>
</feature>
<reference evidence="3" key="1">
    <citation type="journal article" date="2022" name="Int. J. Mol. Sci.">
        <title>Draft Genome of Tanacetum Coccineum: Genomic Comparison of Closely Related Tanacetum-Family Plants.</title>
        <authorList>
            <person name="Yamashiro T."/>
            <person name="Shiraishi A."/>
            <person name="Nakayama K."/>
            <person name="Satake H."/>
        </authorList>
    </citation>
    <scope>NUCLEOTIDE SEQUENCE</scope>
</reference>
<comment type="caution">
    <text evidence="3">The sequence shown here is derived from an EMBL/GenBank/DDBJ whole genome shotgun (WGS) entry which is preliminary data.</text>
</comment>
<sequence length="1123" mass="126244">MSGSLPPIPPPLGTSSGSTGNPNVNRVDTMPTTSNHINTTTTTNVPQSVVHENLHQLLDSRGGSHLTNVLTFDKEDFTSWKVRFLVFLDGLEPYLLKTLEDGPIVPMSSLTTSKNPLPKRQNQWSNAESRLANQDKGLKSSIISCLSNDVMKSIIKCKTAKDMWNDLILAHEGPYDTRDTKVTALRLKFNAFKSLKGEKDSDSNIEEDQRTSNEFMADLNAEYHERALLANQKRFYKRSGRVRSDRKPIDKSKETYFACGKPEDEGNTKIRALMAIIKDEPSVRKADARSSQWVDITMKHVHRLLSMTDGDERKRVLDYTHVDLHYMKDRRKNLVNKFNLLKQELSLHKWRSLTLERSLKNGPAVKSSLTNCSLSKYLATLSMSIPEVTSDSESKCETREPLPPLPKLTGVAPAGTSDSLISLVDLTLNMADLTLNTSIPKKTNPTFVNVSSAYVIKHCGLRNHIFDDCYSKPKCSTCGSTDHLTKEHLKQTAIYKTLTKLKAQSSMNSSTKKAPMIPRPFKECKYYGFNDHHSDNYEFYPGCEVCGSIAHEPADCPKKYPNNKKPRIANKQSTKPTEKYGKNRMGRMELFLRTRQAGCLRGLNQQEGIDCESKLYTVADWKAIRTLFWLCAYMGFMVVPDGLRVLLEWEISEEVLFNNLLGLNACGIYNHVLCWSAKKQSSVAMSSAEDEYVVMLCLCHIKNNPVLHSRTKQFESGFTSSESSILIRTDVHYLPRILTVNGMGLATLGLFDKDKPTLSSNVLVNAVVTTDKSLYRAQCRPITYSNAPTDLKIKMKKNPPSSKPKSPYKVRVILPKKQVVETQHAEVTVATADATQRLEASESTVGERERSGKVKGTLGLKRMSMPDVDLASTMLYSVSILWSSSRRVVLTHNTVNQIESSITKHVSDSIQSTVPLTVSNTLKEQLPGLLSNALKDTLPQLIKDSIKSSVIKKSIIVKRYGKIAYDVFRGRSPDISYFHVFGCPIHIHNHKDHLGKFDEKADDGFFLGYTLVAKAFWVCNIRRREMEETVHVTISEDNEAISQSSTEGDAINFNEYRSFPNDEFLKPRSKATQCSGNIEYFPYIPAYENITSTYSPIPWDSISPEDPPEFTIADDHSAPNELD</sequence>
<dbReference type="EMBL" id="BQNB010015734">
    <property type="protein sequence ID" value="GJT43494.1"/>
    <property type="molecule type" value="Genomic_DNA"/>
</dbReference>
<evidence type="ECO:0000313" key="3">
    <source>
        <dbReference type="EMBL" id="GJT43494.1"/>
    </source>
</evidence>
<feature type="region of interest" description="Disordered" evidence="1">
    <location>
        <begin position="390"/>
        <end position="409"/>
    </location>
</feature>
<feature type="region of interest" description="Disordered" evidence="1">
    <location>
        <begin position="560"/>
        <end position="580"/>
    </location>
</feature>
<dbReference type="Pfam" id="PF25597">
    <property type="entry name" value="SH3_retrovirus"/>
    <property type="match status" value="1"/>
</dbReference>
<evidence type="ECO:0000256" key="1">
    <source>
        <dbReference type="SAM" id="MobiDB-lite"/>
    </source>
</evidence>
<feature type="region of interest" description="Disordered" evidence="1">
    <location>
        <begin position="1098"/>
        <end position="1123"/>
    </location>
</feature>
<reference evidence="3" key="2">
    <citation type="submission" date="2022-01" db="EMBL/GenBank/DDBJ databases">
        <authorList>
            <person name="Yamashiro T."/>
            <person name="Shiraishi A."/>
            <person name="Satake H."/>
            <person name="Nakayama K."/>
        </authorList>
    </citation>
    <scope>NUCLEOTIDE SEQUENCE</scope>
</reference>
<feature type="compositionally biased region" description="Pro residues" evidence="1">
    <location>
        <begin position="1"/>
        <end position="12"/>
    </location>
</feature>
<feature type="domain" description="Retroviral polymerase SH3-like" evidence="2">
    <location>
        <begin position="983"/>
        <end position="1043"/>
    </location>
</feature>